<keyword evidence="1" id="KW-0812">Transmembrane</keyword>
<dbReference type="EMBL" id="OBEJ01000007">
    <property type="protein sequence ID" value="SNZ17790.1"/>
    <property type="molecule type" value="Genomic_DNA"/>
</dbReference>
<feature type="transmembrane region" description="Helical" evidence="1">
    <location>
        <begin position="152"/>
        <end position="173"/>
    </location>
</feature>
<name>A0A285P7T4_NATPI</name>
<organism evidence="2 3">
    <name type="scientific">Natronoarchaeum philippinense</name>
    <dbReference type="NCBI Taxonomy" id="558529"/>
    <lineage>
        <taxon>Archaea</taxon>
        <taxon>Methanobacteriati</taxon>
        <taxon>Methanobacteriota</taxon>
        <taxon>Stenosarchaea group</taxon>
        <taxon>Halobacteria</taxon>
        <taxon>Halobacteriales</taxon>
        <taxon>Natronoarchaeaceae</taxon>
    </lineage>
</organism>
<dbReference type="AlphaFoldDB" id="A0A285P7T4"/>
<protein>
    <recommendedName>
        <fullName evidence="4">STE24 endopeptidase</fullName>
    </recommendedName>
</protein>
<evidence type="ECO:0000256" key="1">
    <source>
        <dbReference type="SAM" id="Phobius"/>
    </source>
</evidence>
<sequence length="373" mass="40587">MVAEIYLVCATFVGCAAFAAGRLLSRRLPSNSRTNRSDDLILNAALLIIEAFVAGAITYTYYATDVDQSMAEIGANYGLTDPLLVLFSNAPLALGLLVTGIALSTGAWPAVRDIHGYEASARPVVVGLMIVGVVVLVLVAATYSVVTASDAISTTTAAVLGVPVLLVVGYPLIPRLRTRGWELRSPTDAERDVVEAARERAGVAVDEIAIAGADQHRGAVWILGVVGRSRLIVEESFLEGATREDLAVAIAEADGRYRHRIFGRMWAVVSLAIWYVTIGVLEPWGATQTELVYFGVVVFTAIFGLMWSVRKRMFEIDDRVCDQFPDEDVADTYDRQPEIHFVAGTEFTPLRYLLLLPSIEHRVDRLRGNSDDA</sequence>
<keyword evidence="1" id="KW-0472">Membrane</keyword>
<proteinExistence type="predicted"/>
<evidence type="ECO:0000313" key="2">
    <source>
        <dbReference type="EMBL" id="SNZ17790.1"/>
    </source>
</evidence>
<keyword evidence="3" id="KW-1185">Reference proteome</keyword>
<gene>
    <name evidence="2" type="ORF">SAMN06269185_3123</name>
</gene>
<reference evidence="3" key="1">
    <citation type="submission" date="2017-09" db="EMBL/GenBank/DDBJ databases">
        <authorList>
            <person name="Varghese N."/>
            <person name="Submissions S."/>
        </authorList>
    </citation>
    <scope>NUCLEOTIDE SEQUENCE [LARGE SCALE GENOMIC DNA]</scope>
    <source>
        <strain evidence="3">DSM 27208</strain>
    </source>
</reference>
<feature type="transmembrane region" description="Helical" evidence="1">
    <location>
        <begin position="82"/>
        <end position="103"/>
    </location>
</feature>
<feature type="transmembrane region" description="Helical" evidence="1">
    <location>
        <begin position="291"/>
        <end position="309"/>
    </location>
</feature>
<evidence type="ECO:0000313" key="3">
    <source>
        <dbReference type="Proteomes" id="UP000219453"/>
    </source>
</evidence>
<feature type="transmembrane region" description="Helical" evidence="1">
    <location>
        <begin position="265"/>
        <end position="285"/>
    </location>
</feature>
<feature type="transmembrane region" description="Helical" evidence="1">
    <location>
        <begin position="124"/>
        <end position="146"/>
    </location>
</feature>
<keyword evidence="1" id="KW-1133">Transmembrane helix</keyword>
<accession>A0A285P7T4</accession>
<dbReference type="Proteomes" id="UP000219453">
    <property type="component" value="Unassembled WGS sequence"/>
</dbReference>
<feature type="transmembrane region" description="Helical" evidence="1">
    <location>
        <begin position="40"/>
        <end position="62"/>
    </location>
</feature>
<evidence type="ECO:0008006" key="4">
    <source>
        <dbReference type="Google" id="ProtNLM"/>
    </source>
</evidence>
<feature type="transmembrane region" description="Helical" evidence="1">
    <location>
        <begin position="5"/>
        <end position="24"/>
    </location>
</feature>